<keyword evidence="2" id="KW-1185">Reference proteome</keyword>
<comment type="caution">
    <text evidence="1">The sequence shown here is derived from an EMBL/GenBank/DDBJ whole genome shotgun (WGS) entry which is preliminary data.</text>
</comment>
<evidence type="ECO:0000313" key="1">
    <source>
        <dbReference type="EMBL" id="KAJ3535967.1"/>
    </source>
</evidence>
<dbReference type="Proteomes" id="UP001148629">
    <property type="component" value="Unassembled WGS sequence"/>
</dbReference>
<evidence type="ECO:0000313" key="2">
    <source>
        <dbReference type="Proteomes" id="UP001148629"/>
    </source>
</evidence>
<accession>A0ACC1SB46</accession>
<protein>
    <submittedName>
        <fullName evidence="1">Uncharacterized protein</fullName>
    </submittedName>
</protein>
<proteinExistence type="predicted"/>
<dbReference type="EMBL" id="JANRMS010000673">
    <property type="protein sequence ID" value="KAJ3535967.1"/>
    <property type="molecule type" value="Genomic_DNA"/>
</dbReference>
<name>A0ACC1SB46_9HYPO</name>
<reference evidence="1" key="1">
    <citation type="submission" date="2022-08" db="EMBL/GenBank/DDBJ databases">
        <title>Genome Sequence of Fusarium decemcellulare.</title>
        <authorList>
            <person name="Buettner E."/>
        </authorList>
    </citation>
    <scope>NUCLEOTIDE SEQUENCE</scope>
    <source>
        <strain evidence="1">Babe19</strain>
    </source>
</reference>
<sequence length="640" mass="67569">MLDAFNAAFEDGSDIISYSAGYYTGWANDPWAIAASRIVAAGVSVIVAPGNSGSSGLFLSATPATGVNVTAIGSVDNIISPLLLAAASYTVDDDTGSTVPFGYLDGGPAFTDNVSLPLWAVSNDTSSTDEACSPLSDDTPDLSNKIVLLRVADSSECSSWQQGNNVAAKGGKYLLYYSQSNSSFGTVSPYSDGISGVGVVTPSQGAEWMSLLNQGSDITINIDDPTAAGHRYEYLDNQVSGGLTSISSSWGPSWEAVSKPQFTAPGGNILSTYPMNMGEYAVLSGTSMATPLAAAIFALIAEARETTNPFELRSVISSTSKPRPWFDGTTVHEIFAPVAQQGSGLIQAYKAAHATTVISVGQISFNDSDHFSGRQKFIVKNTGAKDLTYDLGHTKAATAYTFAPGSHSASQFPNPIADDWAELSFSPEKITVPAGTSREVTVTAVPPKSVNATQLPVYSGLITLSTSNGESYNIPYLGVAGSIKRTPVLLEGPEYGTFLGTFGRPDPANKTFVIPRPGTTPPPDAEYEYPGIVASVLFGTQMIRADVVALTDTDLPVAEFFDVRSIGSMPSFPDTWVIRRNYRLAFTGELADGTVVPEGGYKLVFSALRVFGDAEKEADWDFAETVPFNVEYLKKGTQSA</sequence>
<organism evidence="1 2">
    <name type="scientific">Fusarium decemcellulare</name>
    <dbReference type="NCBI Taxonomy" id="57161"/>
    <lineage>
        <taxon>Eukaryota</taxon>
        <taxon>Fungi</taxon>
        <taxon>Dikarya</taxon>
        <taxon>Ascomycota</taxon>
        <taxon>Pezizomycotina</taxon>
        <taxon>Sordariomycetes</taxon>
        <taxon>Hypocreomycetidae</taxon>
        <taxon>Hypocreales</taxon>
        <taxon>Nectriaceae</taxon>
        <taxon>Fusarium</taxon>
        <taxon>Fusarium decemcellulare species complex</taxon>
    </lineage>
</organism>
<gene>
    <name evidence="1" type="ORF">NM208_g6920</name>
</gene>